<dbReference type="AlphaFoldDB" id="A0AAQ3KHG1"/>
<keyword evidence="3" id="KW-1185">Reference proteome</keyword>
<sequence>MSAPLGFFGVSSLPARAVSIRRPPMMTTERATTARASLYQVLRVTETATAREIKQAYRYLAKRFHPDVAPTGGEAADSFLEIRRAYETLTDPAARAQYDYDRSIAGKRNPVVCLGPNRLRFSRWETDQCW</sequence>
<evidence type="ECO:0000313" key="2">
    <source>
        <dbReference type="EMBL" id="WOL06407.1"/>
    </source>
</evidence>
<dbReference type="EMBL" id="CP136894">
    <property type="protein sequence ID" value="WOL06407.1"/>
    <property type="molecule type" value="Genomic_DNA"/>
</dbReference>
<feature type="domain" description="J" evidence="1">
    <location>
        <begin position="37"/>
        <end position="102"/>
    </location>
</feature>
<dbReference type="PANTHER" id="PTHR45432">
    <property type="entry name" value="CHAPERONE PROTEIN DNAJ 11, CHLOROPLASTIC-LIKE"/>
    <property type="match status" value="1"/>
</dbReference>
<dbReference type="Proteomes" id="UP001327560">
    <property type="component" value="Chromosome 5"/>
</dbReference>
<dbReference type="Gene3D" id="1.10.287.110">
    <property type="entry name" value="DnaJ domain"/>
    <property type="match status" value="1"/>
</dbReference>
<reference evidence="2 3" key="1">
    <citation type="submission" date="2023-10" db="EMBL/GenBank/DDBJ databases">
        <title>Chromosome-scale genome assembly provides insights into flower coloration mechanisms of Canna indica.</title>
        <authorList>
            <person name="Li C."/>
        </authorList>
    </citation>
    <scope>NUCLEOTIDE SEQUENCE [LARGE SCALE GENOMIC DNA]</scope>
    <source>
        <tissue evidence="2">Flower</tissue>
    </source>
</reference>
<dbReference type="InterPro" id="IPR036869">
    <property type="entry name" value="J_dom_sf"/>
</dbReference>
<gene>
    <name evidence="2" type="ORF">Cni_G15141</name>
</gene>
<protein>
    <recommendedName>
        <fullName evidence="1">J domain-containing protein</fullName>
    </recommendedName>
</protein>
<dbReference type="PRINTS" id="PR00625">
    <property type="entry name" value="JDOMAIN"/>
</dbReference>
<proteinExistence type="predicted"/>
<dbReference type="Pfam" id="PF00226">
    <property type="entry name" value="DnaJ"/>
    <property type="match status" value="1"/>
</dbReference>
<dbReference type="PROSITE" id="PS50076">
    <property type="entry name" value="DNAJ_2"/>
    <property type="match status" value="1"/>
</dbReference>
<evidence type="ECO:0000259" key="1">
    <source>
        <dbReference type="PROSITE" id="PS50076"/>
    </source>
</evidence>
<dbReference type="InterPro" id="IPR001623">
    <property type="entry name" value="DnaJ_domain"/>
</dbReference>
<dbReference type="CDD" id="cd06257">
    <property type="entry name" value="DnaJ"/>
    <property type="match status" value="1"/>
</dbReference>
<name>A0AAQ3KHG1_9LILI</name>
<dbReference type="SUPFAM" id="SSF46565">
    <property type="entry name" value="Chaperone J-domain"/>
    <property type="match status" value="1"/>
</dbReference>
<dbReference type="SMART" id="SM00271">
    <property type="entry name" value="DnaJ"/>
    <property type="match status" value="1"/>
</dbReference>
<accession>A0AAQ3KHG1</accession>
<evidence type="ECO:0000313" key="3">
    <source>
        <dbReference type="Proteomes" id="UP001327560"/>
    </source>
</evidence>
<organism evidence="2 3">
    <name type="scientific">Canna indica</name>
    <name type="common">Indian-shot</name>
    <dbReference type="NCBI Taxonomy" id="4628"/>
    <lineage>
        <taxon>Eukaryota</taxon>
        <taxon>Viridiplantae</taxon>
        <taxon>Streptophyta</taxon>
        <taxon>Embryophyta</taxon>
        <taxon>Tracheophyta</taxon>
        <taxon>Spermatophyta</taxon>
        <taxon>Magnoliopsida</taxon>
        <taxon>Liliopsida</taxon>
        <taxon>Zingiberales</taxon>
        <taxon>Cannaceae</taxon>
        <taxon>Canna</taxon>
    </lineage>
</organism>
<dbReference type="PANTHER" id="PTHR45432:SF2">
    <property type="entry name" value="CHAPERONE PROTEIN DNAJ 11, CHLOROPLASTIC"/>
    <property type="match status" value="1"/>
</dbReference>
<dbReference type="GO" id="GO:0005783">
    <property type="term" value="C:endoplasmic reticulum"/>
    <property type="evidence" value="ECO:0007669"/>
    <property type="project" value="UniProtKB-ARBA"/>
</dbReference>